<dbReference type="GO" id="GO:0005765">
    <property type="term" value="C:lysosomal membrane"/>
    <property type="evidence" value="ECO:0007669"/>
    <property type="project" value="UniProtKB-SubCell"/>
</dbReference>
<dbReference type="InParanoid" id="A0A2P6NQL3"/>
<dbReference type="PANTHER" id="PTHR21146">
    <property type="entry name" value="MEF2B PROTEIN"/>
    <property type="match status" value="1"/>
</dbReference>
<dbReference type="Proteomes" id="UP000241769">
    <property type="component" value="Unassembled WGS sequence"/>
</dbReference>
<evidence type="ECO:0000256" key="3">
    <source>
        <dbReference type="ARBA" id="ARBA00023136"/>
    </source>
</evidence>
<dbReference type="Pfam" id="PF10167">
    <property type="entry name" value="BORCS8"/>
    <property type="match status" value="1"/>
</dbReference>
<accession>A0A2P6NQL3</accession>
<reference evidence="6 7" key="1">
    <citation type="journal article" date="2018" name="Genome Biol. Evol.">
        <title>Multiple Roots of Fruiting Body Formation in Amoebozoa.</title>
        <authorList>
            <person name="Hillmann F."/>
            <person name="Forbes G."/>
            <person name="Novohradska S."/>
            <person name="Ferling I."/>
            <person name="Riege K."/>
            <person name="Groth M."/>
            <person name="Westermann M."/>
            <person name="Marz M."/>
            <person name="Spaller T."/>
            <person name="Winckler T."/>
            <person name="Schaap P."/>
            <person name="Glockner G."/>
        </authorList>
    </citation>
    <scope>NUCLEOTIDE SEQUENCE [LARGE SCALE GENOMIC DNA]</scope>
    <source>
        <strain evidence="6 7">Jena</strain>
    </source>
</reference>
<dbReference type="AlphaFoldDB" id="A0A2P6NQL3"/>
<sequence>MSSSPAQAILDVETIDRISKVGRHSSESLYTIANEPSVGMHHVSDHIRRNIPKVVETRREMIKLSAQLDEATADADYSIEVLEGVNKLESFGNISKLLEYSMNSLAILYKESMNRSRSGTPQNMARPSSRGLINNDEVIRPPGGYFQFICVSRPLCMVSFSLTATTASSLEVWMNVSRSIYSLRLSSREPFVKESFRIRSNGWSTPGSKRKNQVDEESHGPSRTLTRTNSITQKKPKKFWMNRSKSAGCVELATCDDFFRKEMVKDEEDAKYTNVSSSDEVDSLTLPSEKNPVEYHVDLCSAPKPTSQFALENLQFLSLL</sequence>
<keyword evidence="4" id="KW-0458">Lysosome</keyword>
<evidence type="ECO:0000256" key="4">
    <source>
        <dbReference type="ARBA" id="ARBA00023228"/>
    </source>
</evidence>
<evidence type="ECO:0000313" key="7">
    <source>
        <dbReference type="Proteomes" id="UP000241769"/>
    </source>
</evidence>
<proteinExistence type="inferred from homology"/>
<dbReference type="OrthoDB" id="19830at2759"/>
<protein>
    <submittedName>
        <fullName evidence="6">Uncharacterized protein</fullName>
    </submittedName>
</protein>
<dbReference type="STRING" id="1890364.A0A2P6NQL3"/>
<evidence type="ECO:0000313" key="6">
    <source>
        <dbReference type="EMBL" id="PRP86256.1"/>
    </source>
</evidence>
<evidence type="ECO:0000256" key="5">
    <source>
        <dbReference type="SAM" id="MobiDB-lite"/>
    </source>
</evidence>
<comment type="similarity">
    <text evidence="2">Belongs to the BORCS8 family.</text>
</comment>
<dbReference type="InterPro" id="IPR019320">
    <property type="entry name" value="BORCS8"/>
</dbReference>
<dbReference type="PANTHER" id="PTHR21146:SF0">
    <property type="entry name" value="BLOC-1-RELATED COMPLEX SUBUNIT 8"/>
    <property type="match status" value="1"/>
</dbReference>
<dbReference type="EMBL" id="MDYQ01000033">
    <property type="protein sequence ID" value="PRP86256.1"/>
    <property type="molecule type" value="Genomic_DNA"/>
</dbReference>
<keyword evidence="3" id="KW-0472">Membrane</keyword>
<organism evidence="6 7">
    <name type="scientific">Planoprotostelium fungivorum</name>
    <dbReference type="NCBI Taxonomy" id="1890364"/>
    <lineage>
        <taxon>Eukaryota</taxon>
        <taxon>Amoebozoa</taxon>
        <taxon>Evosea</taxon>
        <taxon>Variosea</taxon>
        <taxon>Cavosteliida</taxon>
        <taxon>Cavosteliaceae</taxon>
        <taxon>Planoprotostelium</taxon>
    </lineage>
</organism>
<name>A0A2P6NQL3_9EUKA</name>
<comment type="subcellular location">
    <subcellularLocation>
        <location evidence="1">Lysosome membrane</location>
    </subcellularLocation>
</comment>
<evidence type="ECO:0000256" key="2">
    <source>
        <dbReference type="ARBA" id="ARBA00010463"/>
    </source>
</evidence>
<keyword evidence="7" id="KW-1185">Reference proteome</keyword>
<comment type="caution">
    <text evidence="6">The sequence shown here is derived from an EMBL/GenBank/DDBJ whole genome shotgun (WGS) entry which is preliminary data.</text>
</comment>
<evidence type="ECO:0000256" key="1">
    <source>
        <dbReference type="ARBA" id="ARBA00004656"/>
    </source>
</evidence>
<feature type="region of interest" description="Disordered" evidence="5">
    <location>
        <begin position="202"/>
        <end position="227"/>
    </location>
</feature>
<gene>
    <name evidence="6" type="ORF">PROFUN_05397</name>
</gene>